<feature type="transmembrane region" description="Helical" evidence="6">
    <location>
        <begin position="292"/>
        <end position="312"/>
    </location>
</feature>
<dbReference type="InterPro" id="IPR036259">
    <property type="entry name" value="MFS_trans_sf"/>
</dbReference>
<evidence type="ECO:0000256" key="5">
    <source>
        <dbReference type="SAM" id="MobiDB-lite"/>
    </source>
</evidence>
<dbReference type="CDD" id="cd17339">
    <property type="entry name" value="MFS_NIMT_CynX_like"/>
    <property type="match status" value="1"/>
</dbReference>
<feature type="transmembrane region" description="Helical" evidence="6">
    <location>
        <begin position="78"/>
        <end position="100"/>
    </location>
</feature>
<dbReference type="AlphaFoldDB" id="C7MAZ4"/>
<evidence type="ECO:0000259" key="7">
    <source>
        <dbReference type="PROSITE" id="PS50850"/>
    </source>
</evidence>
<keyword evidence="3 6" id="KW-1133">Transmembrane helix</keyword>
<dbReference type="GO" id="GO:0005886">
    <property type="term" value="C:plasma membrane"/>
    <property type="evidence" value="ECO:0007669"/>
    <property type="project" value="UniProtKB-SubCell"/>
</dbReference>
<dbReference type="SUPFAM" id="SSF103473">
    <property type="entry name" value="MFS general substrate transporter"/>
    <property type="match status" value="1"/>
</dbReference>
<evidence type="ECO:0000256" key="1">
    <source>
        <dbReference type="ARBA" id="ARBA00004651"/>
    </source>
</evidence>
<dbReference type="EMBL" id="CP001643">
    <property type="protein sequence ID" value="ACU86881.1"/>
    <property type="molecule type" value="Genomic_DNA"/>
</dbReference>
<sequence>MPADDPSPSEELSPLEDQPIPGGQPPEPAEIGLPPEPVRGRRGLLLLGTGLILIGLNLRIGVASIGPVLGDIRASLGLSATMASLLTTIPVFAFGAFAFFTPALTRRIGMHRLLGVMILALAAGILLRLHPSLLALFLGTVIVGAAIAIGNVVMPPAIKQDFSHRAGLMMGLYSTALFVGAAAASGLTVPMLPLAGGDWRAALALWSVPAVLAAVIWIPQIRRAPGRMKTSGDVADAPSEQGEPPLRSLFTDPTALAVTALMGLQSTSYYAALTWVPTILQDAGMASGPAGWLLSYSAFPGILAALVTPAIARRLQPRWLPVLIAVLLIGAAYLGLGLAPTSATWAWMTVMGLGQGASISLSLTYIVWRSPDTHHTGHLSTMAQGFGYLLAGLGPLALGAVHALTGGWDVPLVVLGALLIAQLAAGIVASRPVHIGARAAAAESAPEPVPA</sequence>
<feature type="transmembrane region" description="Helical" evidence="6">
    <location>
        <begin position="44"/>
        <end position="66"/>
    </location>
</feature>
<dbReference type="PROSITE" id="PS50850">
    <property type="entry name" value="MFS"/>
    <property type="match status" value="1"/>
</dbReference>
<dbReference type="GO" id="GO:0022857">
    <property type="term" value="F:transmembrane transporter activity"/>
    <property type="evidence" value="ECO:0007669"/>
    <property type="project" value="InterPro"/>
</dbReference>
<dbReference type="STRING" id="446465.Bfae_31210"/>
<feature type="transmembrane region" description="Helical" evidence="6">
    <location>
        <begin position="112"/>
        <end position="129"/>
    </location>
</feature>
<dbReference type="InterPro" id="IPR052524">
    <property type="entry name" value="MFS_Cyanate_Porter"/>
</dbReference>
<reference evidence="8 9" key="1">
    <citation type="journal article" date="2009" name="Stand. Genomic Sci.">
        <title>Complete genome sequence of Brachybacterium faecium type strain (Schefferle 6-10).</title>
        <authorList>
            <person name="Lapidus A."/>
            <person name="Pukall R."/>
            <person name="Labuttii K."/>
            <person name="Copeland A."/>
            <person name="Del Rio T.G."/>
            <person name="Nolan M."/>
            <person name="Chen F."/>
            <person name="Lucas S."/>
            <person name="Tice H."/>
            <person name="Cheng J.F."/>
            <person name="Bruce D."/>
            <person name="Goodwin L."/>
            <person name="Pitluck S."/>
            <person name="Rohde M."/>
            <person name="Goker M."/>
            <person name="Pati A."/>
            <person name="Ivanova N."/>
            <person name="Mavrommatis K."/>
            <person name="Chen A."/>
            <person name="Palaniappan K."/>
            <person name="D'haeseleer P."/>
            <person name="Chain P."/>
            <person name="Bristow J."/>
            <person name="Eisen J.A."/>
            <person name="Markowitz V."/>
            <person name="Hugenholtz P."/>
            <person name="Kyrpides N.C."/>
            <person name="Klenk H.P."/>
        </authorList>
    </citation>
    <scope>NUCLEOTIDE SEQUENCE [LARGE SCALE GENOMIC DNA]</scope>
    <source>
        <strain evidence="9">ATCC 43885 / DSM 4810 / JCM 11609 / LMG 19847 / NBRC 14762 / NCIMB 9860 / 6-10</strain>
    </source>
</reference>
<evidence type="ECO:0000256" key="6">
    <source>
        <dbReference type="SAM" id="Phobius"/>
    </source>
</evidence>
<name>C7MAZ4_BRAFD</name>
<keyword evidence="4 6" id="KW-0472">Membrane</keyword>
<evidence type="ECO:0000256" key="2">
    <source>
        <dbReference type="ARBA" id="ARBA00022692"/>
    </source>
</evidence>
<feature type="transmembrane region" description="Helical" evidence="6">
    <location>
        <begin position="386"/>
        <end position="404"/>
    </location>
</feature>
<feature type="domain" description="Major facilitator superfamily (MFS) profile" evidence="7">
    <location>
        <begin position="43"/>
        <end position="434"/>
    </location>
</feature>
<accession>C7MAZ4</accession>
<organism evidence="8 9">
    <name type="scientific">Brachybacterium faecium (strain ATCC 43885 / DSM 4810 / JCM 11609 / LMG 19847 / NBRC 14762 / NCIMB 9860 / 6-10)</name>
    <dbReference type="NCBI Taxonomy" id="446465"/>
    <lineage>
        <taxon>Bacteria</taxon>
        <taxon>Bacillati</taxon>
        <taxon>Actinomycetota</taxon>
        <taxon>Actinomycetes</taxon>
        <taxon>Micrococcales</taxon>
        <taxon>Dermabacteraceae</taxon>
        <taxon>Brachybacterium</taxon>
    </lineage>
</organism>
<dbReference type="PANTHER" id="PTHR23523">
    <property type="match status" value="1"/>
</dbReference>
<keyword evidence="2 6" id="KW-0812">Transmembrane</keyword>
<comment type="subcellular location">
    <subcellularLocation>
        <location evidence="1">Cell membrane</location>
        <topology evidence="1">Multi-pass membrane protein</topology>
    </subcellularLocation>
</comment>
<dbReference type="KEGG" id="bfa:Bfae_31210"/>
<dbReference type="Gene3D" id="1.20.1250.20">
    <property type="entry name" value="MFS general substrate transporter like domains"/>
    <property type="match status" value="1"/>
</dbReference>
<dbReference type="InterPro" id="IPR020846">
    <property type="entry name" value="MFS_dom"/>
</dbReference>
<dbReference type="PANTHER" id="PTHR23523:SF2">
    <property type="entry name" value="2-NITROIMIDAZOLE TRANSPORTER"/>
    <property type="match status" value="1"/>
</dbReference>
<feature type="region of interest" description="Disordered" evidence="5">
    <location>
        <begin position="1"/>
        <end position="34"/>
    </location>
</feature>
<dbReference type="eggNOG" id="COG2807">
    <property type="taxonomic scope" value="Bacteria"/>
</dbReference>
<dbReference type="InterPro" id="IPR011701">
    <property type="entry name" value="MFS"/>
</dbReference>
<evidence type="ECO:0000256" key="3">
    <source>
        <dbReference type="ARBA" id="ARBA00022989"/>
    </source>
</evidence>
<evidence type="ECO:0000256" key="4">
    <source>
        <dbReference type="ARBA" id="ARBA00023136"/>
    </source>
</evidence>
<feature type="transmembrane region" description="Helical" evidence="6">
    <location>
        <begin position="199"/>
        <end position="219"/>
    </location>
</feature>
<keyword evidence="9" id="KW-1185">Reference proteome</keyword>
<dbReference type="Pfam" id="PF07690">
    <property type="entry name" value="MFS_1"/>
    <property type="match status" value="1"/>
</dbReference>
<dbReference type="Proteomes" id="UP000001919">
    <property type="component" value="Chromosome"/>
</dbReference>
<feature type="transmembrane region" description="Helical" evidence="6">
    <location>
        <begin position="135"/>
        <end position="154"/>
    </location>
</feature>
<evidence type="ECO:0000313" key="9">
    <source>
        <dbReference type="Proteomes" id="UP000001919"/>
    </source>
</evidence>
<dbReference type="OrthoDB" id="5317164at2"/>
<feature type="transmembrane region" description="Helical" evidence="6">
    <location>
        <begin position="410"/>
        <end position="429"/>
    </location>
</feature>
<proteinExistence type="predicted"/>
<feature type="transmembrane region" description="Helical" evidence="6">
    <location>
        <begin position="254"/>
        <end position="272"/>
    </location>
</feature>
<dbReference type="PATRIC" id="fig|446465.5.peg.3088"/>
<evidence type="ECO:0000313" key="8">
    <source>
        <dbReference type="EMBL" id="ACU86881.1"/>
    </source>
</evidence>
<feature type="transmembrane region" description="Helical" evidence="6">
    <location>
        <begin position="319"/>
        <end position="339"/>
    </location>
</feature>
<dbReference type="HOGENOM" id="CLU_038046_1_0_11"/>
<feature type="transmembrane region" description="Helical" evidence="6">
    <location>
        <begin position="166"/>
        <end position="187"/>
    </location>
</feature>
<protein>
    <submittedName>
        <fullName evidence="8">Cyanate permease</fullName>
    </submittedName>
</protein>
<gene>
    <name evidence="8" type="ordered locus">Bfae_31210</name>
</gene>
<feature type="transmembrane region" description="Helical" evidence="6">
    <location>
        <begin position="345"/>
        <end position="366"/>
    </location>
</feature>